<gene>
    <name evidence="4" type="ORF">F8M41_022368</name>
</gene>
<evidence type="ECO:0000256" key="2">
    <source>
        <dbReference type="SAM" id="MobiDB-lite"/>
    </source>
</evidence>
<dbReference type="InterPro" id="IPR001878">
    <property type="entry name" value="Znf_CCHC"/>
</dbReference>
<dbReference type="GO" id="GO:0008270">
    <property type="term" value="F:zinc ion binding"/>
    <property type="evidence" value="ECO:0007669"/>
    <property type="project" value="UniProtKB-KW"/>
</dbReference>
<dbReference type="GO" id="GO:0003676">
    <property type="term" value="F:nucleic acid binding"/>
    <property type="evidence" value="ECO:0007669"/>
    <property type="project" value="InterPro"/>
</dbReference>
<keyword evidence="1" id="KW-0479">Metal-binding</keyword>
<comment type="caution">
    <text evidence="4">The sequence shown here is derived from an EMBL/GenBank/DDBJ whole genome shotgun (WGS) entry which is preliminary data.</text>
</comment>
<organism evidence="4 5">
    <name type="scientific">Gigaspora margarita</name>
    <dbReference type="NCBI Taxonomy" id="4874"/>
    <lineage>
        <taxon>Eukaryota</taxon>
        <taxon>Fungi</taxon>
        <taxon>Fungi incertae sedis</taxon>
        <taxon>Mucoromycota</taxon>
        <taxon>Glomeromycotina</taxon>
        <taxon>Glomeromycetes</taxon>
        <taxon>Diversisporales</taxon>
        <taxon>Gigasporaceae</taxon>
        <taxon>Gigaspora</taxon>
    </lineage>
</organism>
<protein>
    <recommendedName>
        <fullName evidence="3">CCHC-type domain-containing protein</fullName>
    </recommendedName>
</protein>
<reference evidence="4 5" key="1">
    <citation type="journal article" date="2019" name="Environ. Microbiol.">
        <title>At the nexus of three kingdoms: the genome of the mycorrhizal fungus Gigaspora margarita provides insights into plant, endobacterial and fungal interactions.</title>
        <authorList>
            <person name="Venice F."/>
            <person name="Ghignone S."/>
            <person name="Salvioli di Fossalunga A."/>
            <person name="Amselem J."/>
            <person name="Novero M."/>
            <person name="Xianan X."/>
            <person name="Sedzielewska Toro K."/>
            <person name="Morin E."/>
            <person name="Lipzen A."/>
            <person name="Grigoriev I.V."/>
            <person name="Henrissat B."/>
            <person name="Martin F.M."/>
            <person name="Bonfante P."/>
        </authorList>
    </citation>
    <scope>NUCLEOTIDE SEQUENCE [LARGE SCALE GENOMIC DNA]</scope>
    <source>
        <strain evidence="4 5">BEG34</strain>
    </source>
</reference>
<dbReference type="PROSITE" id="PS50158">
    <property type="entry name" value="ZF_CCHC"/>
    <property type="match status" value="1"/>
</dbReference>
<dbReference type="AlphaFoldDB" id="A0A8H4AF66"/>
<evidence type="ECO:0000259" key="3">
    <source>
        <dbReference type="PROSITE" id="PS50158"/>
    </source>
</evidence>
<keyword evidence="5" id="KW-1185">Reference proteome</keyword>
<proteinExistence type="predicted"/>
<dbReference type="SMART" id="SM00343">
    <property type="entry name" value="ZnF_C2HC"/>
    <property type="match status" value="2"/>
</dbReference>
<name>A0A8H4AF66_GIGMA</name>
<dbReference type="EMBL" id="WTPW01000690">
    <property type="protein sequence ID" value="KAF0488281.1"/>
    <property type="molecule type" value="Genomic_DNA"/>
</dbReference>
<feature type="domain" description="CCHC-type" evidence="3">
    <location>
        <begin position="143"/>
        <end position="158"/>
    </location>
</feature>
<feature type="region of interest" description="Disordered" evidence="2">
    <location>
        <begin position="47"/>
        <end position="96"/>
    </location>
</feature>
<dbReference type="Gene3D" id="4.10.60.10">
    <property type="entry name" value="Zinc finger, CCHC-type"/>
    <property type="match status" value="1"/>
</dbReference>
<keyword evidence="1" id="KW-0863">Zinc-finger</keyword>
<sequence>MDDEDYIDEVLRYEDEIYNEKTETSESEEELLKDPSIIYGQLYYSSEKPEVTSSEIILNDQESTRRIPEVQPNDEEDNQVQSPPREVTESATQSTDKCVMCGSEDHSSSMCERTTHPNNDEATWRRYKIQMGAVPRSITYVSCFNCASSSHVGRDCPDYSRYRTNGRSRSNNTRM</sequence>
<keyword evidence="1" id="KW-0862">Zinc</keyword>
<dbReference type="OrthoDB" id="2381830at2759"/>
<dbReference type="Proteomes" id="UP000439903">
    <property type="component" value="Unassembled WGS sequence"/>
</dbReference>
<evidence type="ECO:0000313" key="4">
    <source>
        <dbReference type="EMBL" id="KAF0488281.1"/>
    </source>
</evidence>
<evidence type="ECO:0000256" key="1">
    <source>
        <dbReference type="PROSITE-ProRule" id="PRU00047"/>
    </source>
</evidence>
<accession>A0A8H4AF66</accession>
<evidence type="ECO:0000313" key="5">
    <source>
        <dbReference type="Proteomes" id="UP000439903"/>
    </source>
</evidence>